<dbReference type="EMBL" id="JAERUA010000005">
    <property type="protein sequence ID" value="KAI1899071.1"/>
    <property type="molecule type" value="Genomic_DNA"/>
</dbReference>
<feature type="region of interest" description="Disordered" evidence="1">
    <location>
        <begin position="80"/>
        <end position="112"/>
    </location>
</feature>
<dbReference type="AlphaFoldDB" id="A0A8T3DPR4"/>
<name>A0A8T3DPR4_9TELE</name>
<keyword evidence="3" id="KW-1185">Reference proteome</keyword>
<evidence type="ECO:0000313" key="2">
    <source>
        <dbReference type="EMBL" id="KAI1899071.1"/>
    </source>
</evidence>
<dbReference type="Gene3D" id="3.10.450.10">
    <property type="match status" value="1"/>
</dbReference>
<dbReference type="GO" id="GO:0004869">
    <property type="term" value="F:cysteine-type endopeptidase inhibitor activity"/>
    <property type="evidence" value="ECO:0007669"/>
    <property type="project" value="InterPro"/>
</dbReference>
<dbReference type="InterPro" id="IPR000010">
    <property type="entry name" value="Cystatin_dom"/>
</dbReference>
<sequence length="153" mass="16675">MPYPRPAQFLCCSVMAAPAPIPSPAPADPSDPEVQACASFALESLQSQDPAHHYTITRFHSVTRADIGGGQYDMEVEVSRTLPSGEEELGQVPPQPLPPGEEELGQVPPQPLPPEHQQLFLCRFVVLSAPWKLQRVLLQSSCTRMPGRGPDQN</sequence>
<dbReference type="CDD" id="cd00042">
    <property type="entry name" value="CY"/>
    <property type="match status" value="1"/>
</dbReference>
<dbReference type="SUPFAM" id="SSF54403">
    <property type="entry name" value="Cystatin/monellin"/>
    <property type="match status" value="1"/>
</dbReference>
<reference evidence="2" key="1">
    <citation type="submission" date="2021-01" db="EMBL/GenBank/DDBJ databases">
        <authorList>
            <person name="Zahm M."/>
            <person name="Roques C."/>
            <person name="Cabau C."/>
            <person name="Klopp C."/>
            <person name="Donnadieu C."/>
            <person name="Jouanno E."/>
            <person name="Lampietro C."/>
            <person name="Louis A."/>
            <person name="Herpin A."/>
            <person name="Echchiki A."/>
            <person name="Berthelot C."/>
            <person name="Parey E."/>
            <person name="Roest-Crollius H."/>
            <person name="Braasch I."/>
            <person name="Postlethwait J."/>
            <person name="Bobe J."/>
            <person name="Montfort J."/>
            <person name="Bouchez O."/>
            <person name="Begum T."/>
            <person name="Mejri S."/>
            <person name="Adams A."/>
            <person name="Chen W.-J."/>
            <person name="Guiguen Y."/>
        </authorList>
    </citation>
    <scope>NUCLEOTIDE SEQUENCE</scope>
    <source>
        <tissue evidence="2">Blood</tissue>
    </source>
</reference>
<evidence type="ECO:0000256" key="1">
    <source>
        <dbReference type="SAM" id="MobiDB-lite"/>
    </source>
</evidence>
<evidence type="ECO:0000313" key="3">
    <source>
        <dbReference type="Proteomes" id="UP000829720"/>
    </source>
</evidence>
<dbReference type="Proteomes" id="UP000829720">
    <property type="component" value="Unassembled WGS sequence"/>
</dbReference>
<comment type="caution">
    <text evidence="2">The sequence shown here is derived from an EMBL/GenBank/DDBJ whole genome shotgun (WGS) entry which is preliminary data.</text>
</comment>
<dbReference type="InterPro" id="IPR046350">
    <property type="entry name" value="Cystatin_sf"/>
</dbReference>
<accession>A0A8T3DPR4</accession>
<gene>
    <name evidence="2" type="ORF">AGOR_G00057700</name>
</gene>
<organism evidence="2 3">
    <name type="scientific">Albula goreensis</name>
    <dbReference type="NCBI Taxonomy" id="1534307"/>
    <lineage>
        <taxon>Eukaryota</taxon>
        <taxon>Metazoa</taxon>
        <taxon>Chordata</taxon>
        <taxon>Craniata</taxon>
        <taxon>Vertebrata</taxon>
        <taxon>Euteleostomi</taxon>
        <taxon>Actinopterygii</taxon>
        <taxon>Neopterygii</taxon>
        <taxon>Teleostei</taxon>
        <taxon>Albuliformes</taxon>
        <taxon>Albulidae</taxon>
        <taxon>Albula</taxon>
    </lineage>
</organism>
<protein>
    <submittedName>
        <fullName evidence="2">Uncharacterized protein</fullName>
    </submittedName>
</protein>
<dbReference type="OrthoDB" id="8886803at2759"/>
<proteinExistence type="predicted"/>